<keyword evidence="3" id="KW-1185">Reference proteome</keyword>
<dbReference type="InterPro" id="IPR005158">
    <property type="entry name" value="BTAD"/>
</dbReference>
<dbReference type="SMART" id="SM00028">
    <property type="entry name" value="TPR"/>
    <property type="match status" value="9"/>
</dbReference>
<dbReference type="Pfam" id="PF17874">
    <property type="entry name" value="TPR_MalT"/>
    <property type="match status" value="1"/>
</dbReference>
<evidence type="ECO:0000313" key="2">
    <source>
        <dbReference type="EMBL" id="GCE15611.1"/>
    </source>
</evidence>
<organism evidence="2 3">
    <name type="scientific">Tengunoibacter tsumagoiensis</name>
    <dbReference type="NCBI Taxonomy" id="2014871"/>
    <lineage>
        <taxon>Bacteria</taxon>
        <taxon>Bacillati</taxon>
        <taxon>Chloroflexota</taxon>
        <taxon>Ktedonobacteria</taxon>
        <taxon>Ktedonobacterales</taxon>
        <taxon>Dictyobacteraceae</taxon>
        <taxon>Tengunoibacter</taxon>
    </lineage>
</organism>
<proteinExistence type="predicted"/>
<dbReference type="EMBL" id="BIFR01000002">
    <property type="protein sequence ID" value="GCE15611.1"/>
    <property type="molecule type" value="Genomic_DNA"/>
</dbReference>
<dbReference type="AlphaFoldDB" id="A0A402A9I0"/>
<dbReference type="Pfam" id="PF03704">
    <property type="entry name" value="BTAD"/>
    <property type="match status" value="1"/>
</dbReference>
<comment type="caution">
    <text evidence="2">The sequence shown here is derived from an EMBL/GenBank/DDBJ whole genome shotgun (WGS) entry which is preliminary data.</text>
</comment>
<dbReference type="Gene3D" id="1.10.10.10">
    <property type="entry name" value="Winged helix-like DNA-binding domain superfamily/Winged helix DNA-binding domain"/>
    <property type="match status" value="1"/>
</dbReference>
<dbReference type="InterPro" id="IPR036388">
    <property type="entry name" value="WH-like_DNA-bd_sf"/>
</dbReference>
<protein>
    <recommendedName>
        <fullName evidence="1">Bacterial transcriptional activator domain-containing protein</fullName>
    </recommendedName>
</protein>
<accession>A0A402A9I0</accession>
<dbReference type="InterPro" id="IPR019734">
    <property type="entry name" value="TPR_rpt"/>
</dbReference>
<dbReference type="InterPro" id="IPR011990">
    <property type="entry name" value="TPR-like_helical_dom_sf"/>
</dbReference>
<reference evidence="3" key="1">
    <citation type="submission" date="2018-12" db="EMBL/GenBank/DDBJ databases">
        <title>Tengunoibacter tsumagoiensis gen. nov., sp. nov., Dictyobacter kobayashii sp. nov., D. alpinus sp. nov., and D. joshuensis sp. nov. and description of Dictyobacteraceae fam. nov. within the order Ktedonobacterales isolated from Tengu-no-mugimeshi.</title>
        <authorList>
            <person name="Wang C.M."/>
            <person name="Zheng Y."/>
            <person name="Sakai Y."/>
            <person name="Toyoda A."/>
            <person name="Minakuchi Y."/>
            <person name="Abe K."/>
            <person name="Yokota A."/>
            <person name="Yabe S."/>
        </authorList>
    </citation>
    <scope>NUCLEOTIDE SEQUENCE [LARGE SCALE GENOMIC DNA]</scope>
    <source>
        <strain evidence="3">Uno3</strain>
    </source>
</reference>
<dbReference type="Proteomes" id="UP000287352">
    <property type="component" value="Unassembled WGS sequence"/>
</dbReference>
<dbReference type="GO" id="GO:0003677">
    <property type="term" value="F:DNA binding"/>
    <property type="evidence" value="ECO:0007669"/>
    <property type="project" value="InterPro"/>
</dbReference>
<dbReference type="SMART" id="SM01043">
    <property type="entry name" value="BTAD"/>
    <property type="match status" value="1"/>
</dbReference>
<dbReference type="InterPro" id="IPR041617">
    <property type="entry name" value="TPR_MalT"/>
</dbReference>
<dbReference type="InterPro" id="IPR059106">
    <property type="entry name" value="WHD_MalT"/>
</dbReference>
<sequence>MKRYQAAIDALCTIISEDVSEDFVIFLCNYEEVNEHKTFKNLINYLLKNLPKQVTLFVESRVVPNISFSSLLVQNEMCGLNTDALRFSAQEIIALANLQGINALTEDEVAQLTTYFDGWIAGILICTYLGERNFFHQGSPLSDIQSLPSYQVDSVAIQKRNELFSYTVNEVFKYDRELQRFLQASSILQQMEPDICNELLDRTDAAERLSRLEYQGLFVTSYKQFSQNIYVCHPVIRELFNKQCYEQDRGRFFQLHYKAAQYWRARQQYEQALYHALESRAYDLAPQIIFEGYKQLLQQGRIETLSRWLDKLPSEMLASHPRFFLIQATIHLIRGQHEMAFTLLNKTSTLIEGFSERTAQCHILQAEVDILYSKALFQTGDYVQAQNFCQRALSVLPVDEIELQSEAEMRLGSCANLQGDFTTGIVHLHRALSLWDNQPPANLAVDIHSALANTYYLMGNFELAQHHLMRTLKYCELLQDEQRKIENLILKGILYKNRGAYKEAEETLLNTLELARSLLYTRRAEAYTLVNLGSLYMEQGNYSQALIYSEDGLTLSYKWGNQSIINSTLADIALIHLFMGDITSALHFAEKIHVKRSPGKSIGYEQVEQELTYCIIFLYQHRYAEAYTRLVAIDHALEETLLKRGRLQTKLCLAACLIALNQHEDVIRHLQEVASLLIDSESYKQLIFVETKWFPTLLQVMKSSPQLVKLRAILELPEEDCQEYQKGSETEYLPQVTEPCPPKIAIMAFDEPIILLSGQPIKHWRMSYARELFFYLLESDRPISKEKIITALWPEYTSQTNQMFHLSIYHIRRLIGKLCLVRHAEGYSLNLKACFGEHVWYDVQEFRAHKREAEQAVVLKDDLRAKEAFLKMVELYRGDYGSLFYNDWCTVKRDELRTAYTDAHRQLAQIAWRHEAFDESAEHWSKMLHIDPCLEEAHYGLMRYYLRQGKRNQALRQYQQCKTILKEELGIQPRLSLQKLYQQLTDPLDSIEHNEH</sequence>
<dbReference type="SUPFAM" id="SSF46894">
    <property type="entry name" value="C-terminal effector domain of the bipartite response regulators"/>
    <property type="match status" value="1"/>
</dbReference>
<dbReference type="Gene3D" id="1.25.40.10">
    <property type="entry name" value="Tetratricopeptide repeat domain"/>
    <property type="match status" value="3"/>
</dbReference>
<name>A0A402A9I0_9CHLR</name>
<dbReference type="PANTHER" id="PTHR35807">
    <property type="entry name" value="TRANSCRIPTIONAL REGULATOR REDD-RELATED"/>
    <property type="match status" value="1"/>
</dbReference>
<evidence type="ECO:0000313" key="3">
    <source>
        <dbReference type="Proteomes" id="UP000287352"/>
    </source>
</evidence>
<dbReference type="Pfam" id="PF25873">
    <property type="entry name" value="WHD_MalT"/>
    <property type="match status" value="1"/>
</dbReference>
<dbReference type="SUPFAM" id="SSF48452">
    <property type="entry name" value="TPR-like"/>
    <property type="match status" value="4"/>
</dbReference>
<dbReference type="InterPro" id="IPR051677">
    <property type="entry name" value="AfsR-DnrI-RedD_regulator"/>
</dbReference>
<evidence type="ECO:0000259" key="1">
    <source>
        <dbReference type="SMART" id="SM01043"/>
    </source>
</evidence>
<feature type="domain" description="Bacterial transcriptional activator" evidence="1">
    <location>
        <begin position="841"/>
        <end position="985"/>
    </location>
</feature>
<dbReference type="PANTHER" id="PTHR35807:SF2">
    <property type="entry name" value="TRANSCRIPTIONAL ACTIVATOR DOMAIN"/>
    <property type="match status" value="1"/>
</dbReference>
<dbReference type="GO" id="GO:0006355">
    <property type="term" value="P:regulation of DNA-templated transcription"/>
    <property type="evidence" value="ECO:0007669"/>
    <property type="project" value="InterPro"/>
</dbReference>
<gene>
    <name evidence="2" type="ORF">KTT_54700</name>
</gene>
<dbReference type="InterPro" id="IPR016032">
    <property type="entry name" value="Sig_transdc_resp-reg_C-effctor"/>
</dbReference>